<feature type="transmembrane region" description="Helical" evidence="8">
    <location>
        <begin position="371"/>
        <end position="388"/>
    </location>
</feature>
<keyword evidence="3 8" id="KW-0812">Transmembrane</keyword>
<feature type="compositionally biased region" description="Polar residues" evidence="7">
    <location>
        <begin position="864"/>
        <end position="879"/>
    </location>
</feature>
<feature type="transmembrane region" description="Helical" evidence="8">
    <location>
        <begin position="400"/>
        <end position="419"/>
    </location>
</feature>
<keyword evidence="6" id="KW-0325">Glycoprotein</keyword>
<evidence type="ECO:0000256" key="3">
    <source>
        <dbReference type="ARBA" id="ARBA00022692"/>
    </source>
</evidence>
<protein>
    <recommendedName>
        <fullName evidence="11">Prominin</fullName>
    </recommendedName>
</protein>
<keyword evidence="5 8" id="KW-0472">Membrane</keyword>
<comment type="similarity">
    <text evidence="2">Belongs to the prominin family.</text>
</comment>
<feature type="region of interest" description="Disordered" evidence="7">
    <location>
        <begin position="864"/>
        <end position="884"/>
    </location>
</feature>
<evidence type="ECO:0000256" key="4">
    <source>
        <dbReference type="ARBA" id="ARBA00022989"/>
    </source>
</evidence>
<proteinExistence type="inferred from homology"/>
<dbReference type="InterPro" id="IPR008795">
    <property type="entry name" value="Prominin"/>
</dbReference>
<feature type="transmembrane region" description="Helical" evidence="8">
    <location>
        <begin position="119"/>
        <end position="139"/>
    </location>
</feature>
<evidence type="ECO:0000313" key="10">
    <source>
        <dbReference type="Proteomes" id="UP001648503"/>
    </source>
</evidence>
<keyword evidence="4 8" id="KW-1133">Transmembrane helix</keyword>
<organism evidence="9 10">
    <name type="scientific">Batrachochytrium salamandrivorans</name>
    <dbReference type="NCBI Taxonomy" id="1357716"/>
    <lineage>
        <taxon>Eukaryota</taxon>
        <taxon>Fungi</taxon>
        <taxon>Fungi incertae sedis</taxon>
        <taxon>Chytridiomycota</taxon>
        <taxon>Chytridiomycota incertae sedis</taxon>
        <taxon>Chytridiomycetes</taxon>
        <taxon>Rhizophydiales</taxon>
        <taxon>Rhizophydiales incertae sedis</taxon>
        <taxon>Batrachochytrium</taxon>
    </lineage>
</organism>
<gene>
    <name evidence="9" type="ORF">BASA50_007224</name>
</gene>
<evidence type="ECO:0000313" key="9">
    <source>
        <dbReference type="EMBL" id="KAH6593666.1"/>
    </source>
</evidence>
<sequence length="897" mass="95899">MAEEAVSIFSRSTSDTFSYTLPSYPLSTWIGIAKSIRIALRTSYSHVPVPSNFSTSNLNVSAYTGYYMPFAILVALIVISLIFTVMTVCCECCCLTCFRRYMVRRRIQVPNFGRKLCNVVSLVILMVIAMCAVAGTFYATGLLNTTLTTFNDNSVTGLNDTNGVVISIIPVINKVFDDIEIMVNSSIDAVVASVHFDVTNTSVVPALMNLASGLESTQISIGYLLGNATTVDISRSAFLGVASTIVATVNNISSLSTNLSSVAHPVNSYSWSLTQSINTGNINTAAVNILSDASSSPNSSLVLQSLNSVPNLTVYANQIRSTAETVPNAVRNLVSVGSTSFKGTAISGLENARSSIVSQFSGPIDNVSNQIKFILGIMSGYMATAIGYRGYVINLAFTPYYVLLHLLALVFVIITIPLGDVCTVIYEGSPRYISQVITGESAGVINMALDAVPLCYQNRSFIDVAIAVGMINGSAVNITQQASDKINQFNFSAVTSGWDVSSSVDTSNNPSSKLTNVNSIDLSAFNISTLDSARNNSIPALKNNLLNLDSNLNTLYNQASASTTYNTIRLYLSFSPASPAPSDSEAVACNNDFLTRVADIRSNIQSIAGVNGYLDQLNTSAIDLETKIVTLNGTATTLLSFTKSLPSLYNASIDSLRYFAGNATANLTVSIPIVKNNMIAFTASEQSYVMNSFPCYPVAQAYYAVQDGVCGGVLNTFDALWLTFSILAVVSFASIPIVILTANSLFPSKTGGTRGGPKKLSEAPAPVGVESTREMAPSPTRGVPPRMSPGYYPDQAQIYPVVDTYNFPPQEMMHVPRISITPEFESQHNGSRMHANGNLRMVSVASQPVANTAMLFFQPHSRASSQIYPSTSSGTTTARPSHANHNAAIMDYDVIDG</sequence>
<evidence type="ECO:0000256" key="6">
    <source>
        <dbReference type="ARBA" id="ARBA00023180"/>
    </source>
</evidence>
<feature type="transmembrane region" description="Helical" evidence="8">
    <location>
        <begin position="66"/>
        <end position="98"/>
    </location>
</feature>
<evidence type="ECO:0000256" key="8">
    <source>
        <dbReference type="SAM" id="Phobius"/>
    </source>
</evidence>
<comment type="subcellular location">
    <subcellularLocation>
        <location evidence="1">Membrane</location>
        <topology evidence="1">Multi-pass membrane protein</topology>
    </subcellularLocation>
</comment>
<dbReference type="EMBL" id="JAFCIX010000349">
    <property type="protein sequence ID" value="KAH6593666.1"/>
    <property type="molecule type" value="Genomic_DNA"/>
</dbReference>
<feature type="transmembrane region" description="Helical" evidence="8">
    <location>
        <begin position="719"/>
        <end position="740"/>
    </location>
</feature>
<feature type="region of interest" description="Disordered" evidence="7">
    <location>
        <begin position="750"/>
        <end position="786"/>
    </location>
</feature>
<keyword evidence="10" id="KW-1185">Reference proteome</keyword>
<reference evidence="9 10" key="1">
    <citation type="submission" date="2021-02" db="EMBL/GenBank/DDBJ databases">
        <title>Variation within the Batrachochytrium salamandrivorans European outbreak.</title>
        <authorList>
            <person name="Kelly M."/>
            <person name="Pasmans F."/>
            <person name="Shea T.P."/>
            <person name="Munoz J.F."/>
            <person name="Carranza S."/>
            <person name="Cuomo C.A."/>
            <person name="Martel A."/>
        </authorList>
    </citation>
    <scope>NUCLEOTIDE SEQUENCE [LARGE SCALE GENOMIC DNA]</scope>
    <source>
        <strain evidence="9 10">AMFP18/2</strain>
    </source>
</reference>
<dbReference type="PANTHER" id="PTHR22730:SF1">
    <property type="entry name" value="PROMININ-LIKE PROTEIN"/>
    <property type="match status" value="1"/>
</dbReference>
<comment type="caution">
    <text evidence="9">The sequence shown here is derived from an EMBL/GenBank/DDBJ whole genome shotgun (WGS) entry which is preliminary data.</text>
</comment>
<evidence type="ECO:0000256" key="5">
    <source>
        <dbReference type="ARBA" id="ARBA00023136"/>
    </source>
</evidence>
<evidence type="ECO:0000256" key="1">
    <source>
        <dbReference type="ARBA" id="ARBA00004141"/>
    </source>
</evidence>
<evidence type="ECO:0008006" key="11">
    <source>
        <dbReference type="Google" id="ProtNLM"/>
    </source>
</evidence>
<accession>A0ABQ8F7R1</accession>
<dbReference type="Proteomes" id="UP001648503">
    <property type="component" value="Unassembled WGS sequence"/>
</dbReference>
<evidence type="ECO:0000256" key="2">
    <source>
        <dbReference type="ARBA" id="ARBA00006058"/>
    </source>
</evidence>
<name>A0ABQ8F7R1_9FUNG</name>
<evidence type="ECO:0000256" key="7">
    <source>
        <dbReference type="SAM" id="MobiDB-lite"/>
    </source>
</evidence>
<dbReference type="PANTHER" id="PTHR22730">
    <property type="entry name" value="PROMININ PROM PROTEIN"/>
    <property type="match status" value="1"/>
</dbReference>